<keyword evidence="1 3" id="KW-0808">Transferase</keyword>
<dbReference type="GO" id="GO:0016757">
    <property type="term" value="F:glycosyltransferase activity"/>
    <property type="evidence" value="ECO:0007669"/>
    <property type="project" value="InterPro"/>
</dbReference>
<proteinExistence type="predicted"/>
<dbReference type="PANTHER" id="PTHR46401">
    <property type="entry name" value="GLYCOSYLTRANSFERASE WBBK-RELATED"/>
    <property type="match status" value="1"/>
</dbReference>
<dbReference type="Gene3D" id="1.25.40.10">
    <property type="entry name" value="Tetratricopeptide repeat domain"/>
    <property type="match status" value="1"/>
</dbReference>
<comment type="caution">
    <text evidence="3">The sequence shown here is derived from an EMBL/GenBank/DDBJ whole genome shotgun (WGS) entry which is preliminary data.</text>
</comment>
<evidence type="ECO:0000259" key="2">
    <source>
        <dbReference type="Pfam" id="PF00534"/>
    </source>
</evidence>
<dbReference type="Pfam" id="PF00534">
    <property type="entry name" value="Glycos_transf_1"/>
    <property type="match status" value="1"/>
</dbReference>
<feature type="domain" description="Glycosyl transferase family 1" evidence="2">
    <location>
        <begin position="62"/>
        <end position="187"/>
    </location>
</feature>
<organism evidence="3 4">
    <name type="scientific">Novosphingobium nitrogenifigens DSM 19370</name>
    <dbReference type="NCBI Taxonomy" id="983920"/>
    <lineage>
        <taxon>Bacteria</taxon>
        <taxon>Pseudomonadati</taxon>
        <taxon>Pseudomonadota</taxon>
        <taxon>Alphaproteobacteria</taxon>
        <taxon>Sphingomonadales</taxon>
        <taxon>Sphingomonadaceae</taxon>
        <taxon>Novosphingobium</taxon>
    </lineage>
</organism>
<evidence type="ECO:0000313" key="3">
    <source>
        <dbReference type="EMBL" id="EGD60856.1"/>
    </source>
</evidence>
<dbReference type="Gene3D" id="3.40.50.2000">
    <property type="entry name" value="Glycogen Phosphorylase B"/>
    <property type="match status" value="1"/>
</dbReference>
<dbReference type="Proteomes" id="UP000004728">
    <property type="component" value="Unassembled WGS sequence"/>
</dbReference>
<name>F1Z3F4_9SPHN</name>
<dbReference type="PANTHER" id="PTHR46401:SF2">
    <property type="entry name" value="GLYCOSYLTRANSFERASE WBBK-RELATED"/>
    <property type="match status" value="1"/>
</dbReference>
<dbReference type="STRING" id="983920.Y88_1638"/>
<evidence type="ECO:0000313" key="4">
    <source>
        <dbReference type="Proteomes" id="UP000004728"/>
    </source>
</evidence>
<gene>
    <name evidence="3" type="ORF">Y88_1638</name>
</gene>
<dbReference type="GO" id="GO:0009103">
    <property type="term" value="P:lipopolysaccharide biosynthetic process"/>
    <property type="evidence" value="ECO:0007669"/>
    <property type="project" value="TreeGrafter"/>
</dbReference>
<protein>
    <submittedName>
        <fullName evidence="3">Glycosyl transferase, group 1</fullName>
    </submittedName>
</protein>
<dbReference type="SUPFAM" id="SSF53756">
    <property type="entry name" value="UDP-Glycosyltransferase/glycogen phosphorylase"/>
    <property type="match status" value="1"/>
</dbReference>
<dbReference type="eggNOG" id="COG0438">
    <property type="taxonomic scope" value="Bacteria"/>
</dbReference>
<dbReference type="InParanoid" id="F1Z3F4"/>
<sequence>MNFINHENIRFWVNSNFTLDQLKVLGADGDRAAVVYPGSRFLELPDVSKPFAVERSLPVRAADQPIRLLFVSRVVAHKGHRHVLRFAAALQNALARPVSVTFLGRDDPATTLRADLIQQAADCSVEVLLKGEVSEGDLHAAYAAADVFVCFSEHEGFGMPVFEAMRVGVPVICWGRTALRELMQHHPFTLDSLDFERAIAAVRVIEKGDARADWEAVQDSILHTYTASVVAGQLTAAIEGASGYWAAEPVLPTSAAGMAAARVKAELDRAVARETDTPALRPLQPCEAGENLVTVYDIQSYEALLAFDRGLDRLPAHEAPADFVLFSHREFVTAGGRRLSDGIAFSAQPTSESKSHIIFGPYERFVRGYFAAEFQLEAELNGDPSAVLELDVAVEGGAPLARMRVTAKQLQASGPPRLLFPIASEGAVVEFRIMVKRRKNCNFLFKGVTIRNMRQSVASLQDSPRVSLFGLRWFRRPALPGFGAIKIPPVASRHFERGDRLRDREWWNDAAEAYAEGLKFHRSFDHLVQMGNCLKEAQRLEESEAAYQAALLLRPDDRDAHLQIGRLYKSWDKPEEMHYHLLKAARIERASAEAFRELADGGFDLKSMSAVFG</sequence>
<dbReference type="AlphaFoldDB" id="F1Z3F4"/>
<dbReference type="EMBL" id="AEWJ01000006">
    <property type="protein sequence ID" value="EGD60856.1"/>
    <property type="molecule type" value="Genomic_DNA"/>
</dbReference>
<evidence type="ECO:0000256" key="1">
    <source>
        <dbReference type="ARBA" id="ARBA00022679"/>
    </source>
</evidence>
<dbReference type="HOGENOM" id="CLU_445378_0_0_5"/>
<dbReference type="SUPFAM" id="SSF48452">
    <property type="entry name" value="TPR-like"/>
    <property type="match status" value="1"/>
</dbReference>
<reference evidence="3 4" key="1">
    <citation type="journal article" date="2012" name="J. Bacteriol.">
        <title>Draft Genome Sequence of Novosphingobium nitrogenifigens Y88T.</title>
        <authorList>
            <person name="Strabala T.J."/>
            <person name="Macdonald L."/>
            <person name="Liu V."/>
            <person name="Smit A.M."/>
        </authorList>
    </citation>
    <scope>NUCLEOTIDE SEQUENCE [LARGE SCALE GENOMIC DNA]</scope>
    <source>
        <strain evidence="3 4">DSM 19370</strain>
    </source>
</reference>
<dbReference type="InterPro" id="IPR011990">
    <property type="entry name" value="TPR-like_helical_dom_sf"/>
</dbReference>
<dbReference type="InterPro" id="IPR001296">
    <property type="entry name" value="Glyco_trans_1"/>
</dbReference>
<keyword evidence="4" id="KW-1185">Reference proteome</keyword>
<accession>F1Z3F4</accession>